<accession>A0AAW8RNP8</accession>
<name>A0AAW8RNP8_ENTAV</name>
<evidence type="ECO:0000313" key="2">
    <source>
        <dbReference type="Proteomes" id="UP001260773"/>
    </source>
</evidence>
<dbReference type="RefSeq" id="WP_311860830.1">
    <property type="nucleotide sequence ID" value="NZ_JARPWD010000006.1"/>
</dbReference>
<evidence type="ECO:0000313" key="1">
    <source>
        <dbReference type="EMBL" id="MDT2401450.1"/>
    </source>
</evidence>
<dbReference type="AlphaFoldDB" id="A0AAW8RNP8"/>
<reference evidence="1" key="1">
    <citation type="submission" date="2023-03" db="EMBL/GenBank/DDBJ databases">
        <authorList>
            <person name="Shen W."/>
            <person name="Cai J."/>
        </authorList>
    </citation>
    <scope>NUCLEOTIDE SEQUENCE</scope>
    <source>
        <strain evidence="1">P33-2</strain>
    </source>
</reference>
<sequence length="114" mass="13505">MSEEIKIRQIDRNTKKKLKAISKKSIYPSFNQFMLVQLERIVNNNGLDLLQNMMAADIERIKRNQSAILEGLIRSEIQKVELLNRLDILNSKTERWLQFILEVEAIEQKRKVDH</sequence>
<organism evidence="1 2">
    <name type="scientific">Enterococcus avium</name>
    <name type="common">Streptococcus avium</name>
    <dbReference type="NCBI Taxonomy" id="33945"/>
    <lineage>
        <taxon>Bacteria</taxon>
        <taxon>Bacillati</taxon>
        <taxon>Bacillota</taxon>
        <taxon>Bacilli</taxon>
        <taxon>Lactobacillales</taxon>
        <taxon>Enterococcaceae</taxon>
        <taxon>Enterococcus</taxon>
    </lineage>
</organism>
<protein>
    <submittedName>
        <fullName evidence="1">Uncharacterized protein</fullName>
    </submittedName>
</protein>
<gene>
    <name evidence="1" type="ORF">P7D43_03635</name>
</gene>
<comment type="caution">
    <text evidence="1">The sequence shown here is derived from an EMBL/GenBank/DDBJ whole genome shotgun (WGS) entry which is preliminary data.</text>
</comment>
<proteinExistence type="predicted"/>
<dbReference type="EMBL" id="JARPWH010000007">
    <property type="protein sequence ID" value="MDT2401450.1"/>
    <property type="molecule type" value="Genomic_DNA"/>
</dbReference>
<dbReference type="Proteomes" id="UP001260773">
    <property type="component" value="Unassembled WGS sequence"/>
</dbReference>